<dbReference type="OrthoDB" id="9815315at2"/>
<dbReference type="NCBIfam" id="NF002696">
    <property type="entry name" value="PRK02487.1-5"/>
    <property type="match status" value="1"/>
</dbReference>
<name>A0A2M8WJR2_9MICO</name>
<evidence type="ECO:0000313" key="3">
    <source>
        <dbReference type="Proteomes" id="UP000231586"/>
    </source>
</evidence>
<dbReference type="Pfam" id="PF03928">
    <property type="entry name" value="HbpS-like"/>
    <property type="match status" value="1"/>
</dbReference>
<reference evidence="2 3" key="1">
    <citation type="submission" date="2017-11" db="EMBL/GenBank/DDBJ databases">
        <title>Genomic Encyclopedia of Archaeal and Bacterial Type Strains, Phase II (KMG-II): From Individual Species to Whole Genera.</title>
        <authorList>
            <person name="Goeker M."/>
        </authorList>
    </citation>
    <scope>NUCLEOTIDE SEQUENCE [LARGE SCALE GENOMIC DNA]</scope>
    <source>
        <strain evidence="2 3">DSM 22413</strain>
    </source>
</reference>
<keyword evidence="3" id="KW-1185">Reference proteome</keyword>
<dbReference type="InterPro" id="IPR005624">
    <property type="entry name" value="PduO/GlcC-like"/>
</dbReference>
<organism evidence="2 3">
    <name type="scientific">Luteimicrobium subarcticum</name>
    <dbReference type="NCBI Taxonomy" id="620910"/>
    <lineage>
        <taxon>Bacteria</taxon>
        <taxon>Bacillati</taxon>
        <taxon>Actinomycetota</taxon>
        <taxon>Actinomycetes</taxon>
        <taxon>Micrococcales</taxon>
        <taxon>Luteimicrobium</taxon>
    </lineage>
</organism>
<accession>A0A2M8WJR2</accession>
<comment type="caution">
    <text evidence="2">The sequence shown here is derived from an EMBL/GenBank/DDBJ whole genome shotgun (WGS) entry which is preliminary data.</text>
</comment>
<dbReference type="PANTHER" id="PTHR28255">
    <property type="match status" value="1"/>
</dbReference>
<dbReference type="PIRSF" id="PIRSF008757">
    <property type="entry name" value="UCP008757"/>
    <property type="match status" value="1"/>
</dbReference>
<dbReference type="SUPFAM" id="SSF143744">
    <property type="entry name" value="GlcG-like"/>
    <property type="match status" value="1"/>
</dbReference>
<dbReference type="RefSeq" id="WP_100350549.1">
    <property type="nucleotide sequence ID" value="NZ_PGTZ01000009.1"/>
</dbReference>
<protein>
    <recommendedName>
        <fullName evidence="1">UPF0303 protein CLV34_2442</fullName>
    </recommendedName>
</protein>
<dbReference type="Proteomes" id="UP000231586">
    <property type="component" value="Unassembled WGS sequence"/>
</dbReference>
<evidence type="ECO:0000256" key="1">
    <source>
        <dbReference type="HAMAP-Rule" id="MF_00761"/>
    </source>
</evidence>
<dbReference type="InterPro" id="IPR010371">
    <property type="entry name" value="YBR137W-like"/>
</dbReference>
<dbReference type="PANTHER" id="PTHR28255:SF1">
    <property type="entry name" value="UPF0303 PROTEIN YBR137W"/>
    <property type="match status" value="1"/>
</dbReference>
<dbReference type="EMBL" id="PGTZ01000009">
    <property type="protein sequence ID" value="PJI91174.1"/>
    <property type="molecule type" value="Genomic_DNA"/>
</dbReference>
<gene>
    <name evidence="2" type="ORF">CLV34_2442</name>
</gene>
<proteinExistence type="inferred from homology"/>
<sequence length="163" mass="17749">MADDTALLRTRLAELHEEDRRLVLPRFTLDDAWEVGSRLRALAVERSLPVVVDVRRGAQQVFRTALDGTSADNDSWVERKVAVVRRFDAASLLVGLRHRAKGRDFTTATGLPFQEYAAHGGSVPVRVEGVGQVGVVTVSGLAQEDDHALVVEVLEQLVAGGAR</sequence>
<dbReference type="AlphaFoldDB" id="A0A2M8WJR2"/>
<dbReference type="HAMAP" id="MF_00761">
    <property type="entry name" value="UPF0303"/>
    <property type="match status" value="1"/>
</dbReference>
<dbReference type="InterPro" id="IPR038084">
    <property type="entry name" value="PduO/GlcC-like_sf"/>
</dbReference>
<evidence type="ECO:0000313" key="2">
    <source>
        <dbReference type="EMBL" id="PJI91174.1"/>
    </source>
</evidence>
<dbReference type="Gene3D" id="3.30.450.150">
    <property type="entry name" value="Haem-degrading domain"/>
    <property type="match status" value="1"/>
</dbReference>
<comment type="similarity">
    <text evidence="1">Belongs to the UPF0303 family.</text>
</comment>